<dbReference type="AlphaFoldDB" id="A0A2M7ASJ1"/>
<accession>A0A2M7ASJ1</accession>
<keyword evidence="3 4" id="KW-0687">Ribonucleoprotein</keyword>
<dbReference type="Proteomes" id="UP000231407">
    <property type="component" value="Unassembled WGS sequence"/>
</dbReference>
<dbReference type="InterPro" id="IPR014721">
    <property type="entry name" value="Ribsml_uS5_D2-typ_fold_subgr"/>
</dbReference>
<name>A0A2M7ASJ1_9BACT</name>
<dbReference type="PANTHER" id="PTHR21569:SF1">
    <property type="entry name" value="SMALL RIBOSOMAL SUBUNIT PROTEIN US9M"/>
    <property type="match status" value="1"/>
</dbReference>
<dbReference type="GO" id="GO:0022627">
    <property type="term" value="C:cytosolic small ribosomal subunit"/>
    <property type="evidence" value="ECO:0007669"/>
    <property type="project" value="TreeGrafter"/>
</dbReference>
<dbReference type="SUPFAM" id="SSF54211">
    <property type="entry name" value="Ribosomal protein S5 domain 2-like"/>
    <property type="match status" value="1"/>
</dbReference>
<evidence type="ECO:0000256" key="1">
    <source>
        <dbReference type="ARBA" id="ARBA00005251"/>
    </source>
</evidence>
<dbReference type="Gene3D" id="3.30.230.10">
    <property type="match status" value="1"/>
</dbReference>
<comment type="similarity">
    <text evidence="1 4">Belongs to the universal ribosomal protein uS9 family.</text>
</comment>
<sequence length="139" mass="15715">MMPLIPMPTKSSKKYTYALGRRKAAVATVKLFVGKSSSIVNKLDVQKYFPTTYIFLEKPFIKTETQNKYYYEAKIIGGGKEGQREALTLALSRALKIINPDFTSPLRQAGLLTVDSRVRQRRMVGTGGKARRKKQSPKR</sequence>
<keyword evidence="2 4" id="KW-0689">Ribosomal protein</keyword>
<dbReference type="InterPro" id="IPR020568">
    <property type="entry name" value="Ribosomal_Su5_D2-typ_SF"/>
</dbReference>
<reference evidence="7" key="1">
    <citation type="submission" date="2017-09" db="EMBL/GenBank/DDBJ databases">
        <title>Depth-based differentiation of microbial function through sediment-hosted aquifers and enrichment of novel symbionts in the deep terrestrial subsurface.</title>
        <authorList>
            <person name="Probst A.J."/>
            <person name="Ladd B."/>
            <person name="Jarett J.K."/>
            <person name="Geller-Mcgrath D.E."/>
            <person name="Sieber C.M.K."/>
            <person name="Emerson J.B."/>
            <person name="Anantharaman K."/>
            <person name="Thomas B.C."/>
            <person name="Malmstrom R."/>
            <person name="Stieglmeier M."/>
            <person name="Klingl A."/>
            <person name="Woyke T."/>
            <person name="Ryan C.M."/>
            <person name="Banfield J.F."/>
        </authorList>
    </citation>
    <scope>NUCLEOTIDE SEQUENCE [LARGE SCALE GENOMIC DNA]</scope>
</reference>
<evidence type="ECO:0000256" key="5">
    <source>
        <dbReference type="RuleBase" id="RU003816"/>
    </source>
</evidence>
<evidence type="ECO:0000256" key="3">
    <source>
        <dbReference type="ARBA" id="ARBA00023274"/>
    </source>
</evidence>
<dbReference type="PROSITE" id="PS00360">
    <property type="entry name" value="RIBOSOMAL_S9"/>
    <property type="match status" value="1"/>
</dbReference>
<proteinExistence type="inferred from homology"/>
<evidence type="ECO:0000313" key="7">
    <source>
        <dbReference type="Proteomes" id="UP000231407"/>
    </source>
</evidence>
<evidence type="ECO:0000256" key="4">
    <source>
        <dbReference type="RuleBase" id="RU003815"/>
    </source>
</evidence>
<dbReference type="EMBL" id="PEWA01000023">
    <property type="protein sequence ID" value="PIU73523.1"/>
    <property type="molecule type" value="Genomic_DNA"/>
</dbReference>
<dbReference type="InterPro" id="IPR000754">
    <property type="entry name" value="Ribosomal_uS9"/>
</dbReference>
<organism evidence="6 7">
    <name type="scientific">Candidatus Shapirobacteria bacterium CG06_land_8_20_14_3_00_40_12</name>
    <dbReference type="NCBI Taxonomy" id="1974881"/>
    <lineage>
        <taxon>Bacteria</taxon>
        <taxon>Candidatus Shapironibacteriota</taxon>
    </lineage>
</organism>
<dbReference type="PANTHER" id="PTHR21569">
    <property type="entry name" value="RIBOSOMAL PROTEIN S9"/>
    <property type="match status" value="1"/>
</dbReference>
<gene>
    <name evidence="6" type="primary">rpsI</name>
    <name evidence="6" type="ORF">COS78_01975</name>
</gene>
<protein>
    <recommendedName>
        <fullName evidence="5">30S ribosomal protein S9</fullName>
    </recommendedName>
</protein>
<evidence type="ECO:0000256" key="2">
    <source>
        <dbReference type="ARBA" id="ARBA00022980"/>
    </source>
</evidence>
<dbReference type="InterPro" id="IPR020574">
    <property type="entry name" value="Ribosomal_uS9_CS"/>
</dbReference>
<dbReference type="GO" id="GO:0006412">
    <property type="term" value="P:translation"/>
    <property type="evidence" value="ECO:0007669"/>
    <property type="project" value="InterPro"/>
</dbReference>
<dbReference type="GO" id="GO:0003735">
    <property type="term" value="F:structural constituent of ribosome"/>
    <property type="evidence" value="ECO:0007669"/>
    <property type="project" value="InterPro"/>
</dbReference>
<dbReference type="Pfam" id="PF00380">
    <property type="entry name" value="Ribosomal_S9"/>
    <property type="match status" value="1"/>
</dbReference>
<evidence type="ECO:0000313" key="6">
    <source>
        <dbReference type="EMBL" id="PIU73523.1"/>
    </source>
</evidence>
<dbReference type="GO" id="GO:0003723">
    <property type="term" value="F:RNA binding"/>
    <property type="evidence" value="ECO:0007669"/>
    <property type="project" value="TreeGrafter"/>
</dbReference>
<comment type="caution">
    <text evidence="6">The sequence shown here is derived from an EMBL/GenBank/DDBJ whole genome shotgun (WGS) entry which is preliminary data.</text>
</comment>